<dbReference type="Proteomes" id="UP000266841">
    <property type="component" value="Unassembled WGS sequence"/>
</dbReference>
<sequence>MQIGKFNNDIIPFPAIVEGVQWTLQLYMTSCCPSIAKKSSRCLVYIMIIPFPSCGWTDISPNKLGPRSGRTQRAQQAWALLGAHTKSSTSLGPARGAHKELNKLGPRSGRTQRAQQAWAPLGAHTKSSTSLGPARGAHKELNKLGPRSVAATQL</sequence>
<comment type="caution">
    <text evidence="2">The sequence shown here is derived from an EMBL/GenBank/DDBJ whole genome shotgun (WGS) entry which is preliminary data.</text>
</comment>
<proteinExistence type="predicted"/>
<evidence type="ECO:0000313" key="2">
    <source>
        <dbReference type="EMBL" id="EJK55156.1"/>
    </source>
</evidence>
<keyword evidence="3" id="KW-1185">Reference proteome</keyword>
<dbReference type="EMBL" id="AGNL01034633">
    <property type="protein sequence ID" value="EJK55156.1"/>
    <property type="molecule type" value="Genomic_DNA"/>
</dbReference>
<gene>
    <name evidence="2" type="ORF">THAOC_25140</name>
</gene>
<feature type="region of interest" description="Disordered" evidence="1">
    <location>
        <begin position="85"/>
        <end position="154"/>
    </location>
</feature>
<dbReference type="AlphaFoldDB" id="K0S2E1"/>
<evidence type="ECO:0000256" key="1">
    <source>
        <dbReference type="SAM" id="MobiDB-lite"/>
    </source>
</evidence>
<protein>
    <submittedName>
        <fullName evidence="2">Uncharacterized protein</fullName>
    </submittedName>
</protein>
<organism evidence="2 3">
    <name type="scientific">Thalassiosira oceanica</name>
    <name type="common">Marine diatom</name>
    <dbReference type="NCBI Taxonomy" id="159749"/>
    <lineage>
        <taxon>Eukaryota</taxon>
        <taxon>Sar</taxon>
        <taxon>Stramenopiles</taxon>
        <taxon>Ochrophyta</taxon>
        <taxon>Bacillariophyta</taxon>
        <taxon>Coscinodiscophyceae</taxon>
        <taxon>Thalassiosirophycidae</taxon>
        <taxon>Thalassiosirales</taxon>
        <taxon>Thalassiosiraceae</taxon>
        <taxon>Thalassiosira</taxon>
    </lineage>
</organism>
<accession>K0S2E1</accession>
<name>K0S2E1_THAOC</name>
<reference evidence="2 3" key="1">
    <citation type="journal article" date="2012" name="Genome Biol.">
        <title>Genome and low-iron response of an oceanic diatom adapted to chronic iron limitation.</title>
        <authorList>
            <person name="Lommer M."/>
            <person name="Specht M."/>
            <person name="Roy A.S."/>
            <person name="Kraemer L."/>
            <person name="Andreson R."/>
            <person name="Gutowska M.A."/>
            <person name="Wolf J."/>
            <person name="Bergner S.V."/>
            <person name="Schilhabel M.B."/>
            <person name="Klostermeier U.C."/>
            <person name="Beiko R.G."/>
            <person name="Rosenstiel P."/>
            <person name="Hippler M."/>
            <person name="Laroche J."/>
        </authorList>
    </citation>
    <scope>NUCLEOTIDE SEQUENCE [LARGE SCALE GENOMIC DNA]</scope>
    <source>
        <strain evidence="2 3">CCMP1005</strain>
    </source>
</reference>
<feature type="non-terminal residue" evidence="2">
    <location>
        <position position="154"/>
    </location>
</feature>
<evidence type="ECO:0000313" key="3">
    <source>
        <dbReference type="Proteomes" id="UP000266841"/>
    </source>
</evidence>